<sequence length="112" mass="11735">MAATAASAHAWDIASVGDGICDEENNNELCGYDGGDCCECTCVPSVSAGEYSVSCEYGFACIDPNASCFDKDFTLDMADNCYHNSIGNGYCNCQNNNADCGYDGGDCCECTC</sequence>
<evidence type="ECO:0000256" key="1">
    <source>
        <dbReference type="ARBA" id="ARBA00022737"/>
    </source>
</evidence>
<keyword evidence="1" id="KW-0677">Repeat</keyword>
<feature type="domain" description="LNR" evidence="4">
    <location>
        <begin position="7"/>
        <end position="38"/>
    </location>
</feature>
<organism evidence="5 6">
    <name type="scientific">Ectocarpus siliculosus</name>
    <name type="common">Brown alga</name>
    <name type="synonym">Conferva siliculosa</name>
    <dbReference type="NCBI Taxonomy" id="2880"/>
    <lineage>
        <taxon>Eukaryota</taxon>
        <taxon>Sar</taxon>
        <taxon>Stramenopiles</taxon>
        <taxon>Ochrophyta</taxon>
        <taxon>PX clade</taxon>
        <taxon>Phaeophyceae</taxon>
        <taxon>Ectocarpales</taxon>
        <taxon>Ectocarpaceae</taxon>
        <taxon>Ectocarpus</taxon>
    </lineage>
</organism>
<dbReference type="AlphaFoldDB" id="D7FI82"/>
<dbReference type="OrthoDB" id="191722at2759"/>
<proteinExistence type="predicted"/>
<keyword evidence="2" id="KW-1015">Disulfide bond</keyword>
<dbReference type="Pfam" id="PF00066">
    <property type="entry name" value="Notch"/>
    <property type="match status" value="1"/>
</dbReference>
<feature type="domain" description="LNR" evidence="4">
    <location>
        <begin position="74"/>
        <end position="108"/>
    </location>
</feature>
<reference evidence="5 6" key="1">
    <citation type="journal article" date="2010" name="Nature">
        <title>The Ectocarpus genome and the independent evolution of multicellularity in brown algae.</title>
        <authorList>
            <person name="Cock J.M."/>
            <person name="Sterck L."/>
            <person name="Rouze P."/>
            <person name="Scornet D."/>
            <person name="Allen A.E."/>
            <person name="Amoutzias G."/>
            <person name="Anthouard V."/>
            <person name="Artiguenave F."/>
            <person name="Aury J.M."/>
            <person name="Badger J.H."/>
            <person name="Beszteri B."/>
            <person name="Billiau K."/>
            <person name="Bonnet E."/>
            <person name="Bothwell J.H."/>
            <person name="Bowler C."/>
            <person name="Boyen C."/>
            <person name="Brownlee C."/>
            <person name="Carrano C.J."/>
            <person name="Charrier B."/>
            <person name="Cho G.Y."/>
            <person name="Coelho S.M."/>
            <person name="Collen J."/>
            <person name="Corre E."/>
            <person name="Da Silva C."/>
            <person name="Delage L."/>
            <person name="Delaroque N."/>
            <person name="Dittami S.M."/>
            <person name="Doulbeau S."/>
            <person name="Elias M."/>
            <person name="Farnham G."/>
            <person name="Gachon C.M."/>
            <person name="Gschloessl B."/>
            <person name="Heesch S."/>
            <person name="Jabbari K."/>
            <person name="Jubin C."/>
            <person name="Kawai H."/>
            <person name="Kimura K."/>
            <person name="Kloareg B."/>
            <person name="Kupper F.C."/>
            <person name="Lang D."/>
            <person name="Le Bail A."/>
            <person name="Leblanc C."/>
            <person name="Lerouge P."/>
            <person name="Lohr M."/>
            <person name="Lopez P.J."/>
            <person name="Martens C."/>
            <person name="Maumus F."/>
            <person name="Michel G."/>
            <person name="Miranda-Saavedra D."/>
            <person name="Morales J."/>
            <person name="Moreau H."/>
            <person name="Motomura T."/>
            <person name="Nagasato C."/>
            <person name="Napoli C.A."/>
            <person name="Nelson D.R."/>
            <person name="Nyvall-Collen P."/>
            <person name="Peters A.F."/>
            <person name="Pommier C."/>
            <person name="Potin P."/>
            <person name="Poulain J."/>
            <person name="Quesneville H."/>
            <person name="Read B."/>
            <person name="Rensing S.A."/>
            <person name="Ritter A."/>
            <person name="Rousvoal S."/>
            <person name="Samanta M."/>
            <person name="Samson G."/>
            <person name="Schroeder D.C."/>
            <person name="Segurens B."/>
            <person name="Strittmatter M."/>
            <person name="Tonon T."/>
            <person name="Tregear J.W."/>
            <person name="Valentin K."/>
            <person name="von Dassow P."/>
            <person name="Yamagishi T."/>
            <person name="Van de Peer Y."/>
            <person name="Wincker P."/>
        </authorList>
    </citation>
    <scope>NUCLEOTIDE SEQUENCE [LARGE SCALE GENOMIC DNA]</scope>
    <source>
        <strain evidence="6">Ec32 / CCAP1310/4</strain>
    </source>
</reference>
<evidence type="ECO:0000256" key="3">
    <source>
        <dbReference type="ARBA" id="ARBA00023180"/>
    </source>
</evidence>
<dbReference type="Proteomes" id="UP000002630">
    <property type="component" value="Unassembled WGS sequence"/>
</dbReference>
<evidence type="ECO:0000313" key="6">
    <source>
        <dbReference type="Proteomes" id="UP000002630"/>
    </source>
</evidence>
<protein>
    <recommendedName>
        <fullName evidence="4">LNR domain-containing protein</fullName>
    </recommendedName>
</protein>
<dbReference type="InParanoid" id="D7FI82"/>
<dbReference type="Gene3D" id="3.30.300.320">
    <property type="match status" value="1"/>
</dbReference>
<dbReference type="InterPro" id="IPR000800">
    <property type="entry name" value="Notch_dom"/>
</dbReference>
<evidence type="ECO:0000256" key="2">
    <source>
        <dbReference type="ARBA" id="ARBA00023157"/>
    </source>
</evidence>
<keyword evidence="3" id="KW-0325">Glycoprotein</keyword>
<dbReference type="SMART" id="SM00004">
    <property type="entry name" value="NL"/>
    <property type="match status" value="2"/>
</dbReference>
<gene>
    <name evidence="5" type="ORF">Esi_0118_0047</name>
</gene>
<evidence type="ECO:0000259" key="4">
    <source>
        <dbReference type="SMART" id="SM00004"/>
    </source>
</evidence>
<evidence type="ECO:0000313" key="5">
    <source>
        <dbReference type="EMBL" id="CBJ28707.1"/>
    </source>
</evidence>
<name>D7FI82_ECTSI</name>
<dbReference type="EMBL" id="FN649760">
    <property type="protein sequence ID" value="CBJ28707.1"/>
    <property type="molecule type" value="Genomic_DNA"/>
</dbReference>
<keyword evidence="6" id="KW-1185">Reference proteome</keyword>
<accession>D7FI82</accession>